<keyword evidence="1" id="KW-1133">Transmembrane helix</keyword>
<feature type="transmembrane region" description="Helical" evidence="1">
    <location>
        <begin position="23"/>
        <end position="40"/>
    </location>
</feature>
<accession>A0A0F7LBG7</accession>
<sequence length="69" mass="8001">MTNRFHTINILATLIGLNHVKSYYLLGVSTIFSFFSLLNFRTPFKVITSFSISLNFWCVIPFHYLANPI</sequence>
<dbReference type="EMBL" id="KR029605">
    <property type="protein sequence ID" value="AKH48561.1"/>
    <property type="molecule type" value="Genomic_DNA"/>
</dbReference>
<reference evidence="2" key="1">
    <citation type="journal article" date="2015" name="Front. Microbiol.">
        <title>Combining genomic sequencing methods to explore viral diversity and reveal potential virus-host interactions.</title>
        <authorList>
            <person name="Chow C.E."/>
            <person name="Winget D.M."/>
            <person name="White R.A.III."/>
            <person name="Hallam S.J."/>
            <person name="Suttle C.A."/>
        </authorList>
    </citation>
    <scope>NUCLEOTIDE SEQUENCE</scope>
    <source>
        <strain evidence="2">Oxic1_10</strain>
    </source>
</reference>
<keyword evidence="1" id="KW-0812">Transmembrane</keyword>
<protein>
    <submittedName>
        <fullName evidence="2">Uncharacterized protein</fullName>
    </submittedName>
</protein>
<evidence type="ECO:0000313" key="2">
    <source>
        <dbReference type="EMBL" id="AKH48561.1"/>
    </source>
</evidence>
<evidence type="ECO:0000256" key="1">
    <source>
        <dbReference type="SAM" id="Phobius"/>
    </source>
</evidence>
<organism evidence="2">
    <name type="scientific">uncultured marine virus</name>
    <dbReference type="NCBI Taxonomy" id="186617"/>
    <lineage>
        <taxon>Viruses</taxon>
        <taxon>environmental samples</taxon>
    </lineage>
</organism>
<reference evidence="2" key="2">
    <citation type="submission" date="2015-03" db="EMBL/GenBank/DDBJ databases">
        <authorList>
            <person name="Chow C.-E.T."/>
            <person name="Winget D.M."/>
            <person name="White R.A.III."/>
            <person name="Hallam S.J."/>
            <person name="Suttle C.A."/>
        </authorList>
    </citation>
    <scope>NUCLEOTIDE SEQUENCE</scope>
    <source>
        <strain evidence="2">Oxic1_10</strain>
    </source>
</reference>
<proteinExistence type="predicted"/>
<name>A0A0F7LBG7_9VIRU</name>
<keyword evidence="1" id="KW-0472">Membrane</keyword>
<feature type="transmembrane region" description="Helical" evidence="1">
    <location>
        <begin position="47"/>
        <end position="66"/>
    </location>
</feature>